<dbReference type="SUPFAM" id="SSF57850">
    <property type="entry name" value="RING/U-box"/>
    <property type="match status" value="1"/>
</dbReference>
<dbReference type="InterPro" id="IPR026846">
    <property type="entry name" value="Nse2(Mms21)"/>
</dbReference>
<gene>
    <name evidence="13" type="ORF">L201_003690</name>
</gene>
<dbReference type="InterPro" id="IPR004181">
    <property type="entry name" value="Znf_MIZ"/>
</dbReference>
<protein>
    <recommendedName>
        <fullName evidence="12">SP-RING-type domain-containing protein</fullName>
    </recommendedName>
</protein>
<comment type="subcellular location">
    <subcellularLocation>
        <location evidence="1">Nucleus</location>
    </subcellularLocation>
</comment>
<dbReference type="GO" id="GO:0030915">
    <property type="term" value="C:Smc5-Smc6 complex"/>
    <property type="evidence" value="ECO:0007669"/>
    <property type="project" value="InterPro"/>
</dbReference>
<proteinExistence type="inferred from homology"/>
<evidence type="ECO:0000313" key="13">
    <source>
        <dbReference type="EMBL" id="WWC88777.1"/>
    </source>
</evidence>
<dbReference type="GO" id="GO:0061665">
    <property type="term" value="F:SUMO ligase activity"/>
    <property type="evidence" value="ECO:0007669"/>
    <property type="project" value="TreeGrafter"/>
</dbReference>
<dbReference type="GO" id="GO:0000724">
    <property type="term" value="P:double-strand break repair via homologous recombination"/>
    <property type="evidence" value="ECO:0007669"/>
    <property type="project" value="InterPro"/>
</dbReference>
<evidence type="ECO:0000256" key="3">
    <source>
        <dbReference type="ARBA" id="ARBA00008212"/>
    </source>
</evidence>
<organism evidence="13 14">
    <name type="scientific">Kwoniella dendrophila CBS 6074</name>
    <dbReference type="NCBI Taxonomy" id="1295534"/>
    <lineage>
        <taxon>Eukaryota</taxon>
        <taxon>Fungi</taxon>
        <taxon>Dikarya</taxon>
        <taxon>Basidiomycota</taxon>
        <taxon>Agaricomycotina</taxon>
        <taxon>Tremellomycetes</taxon>
        <taxon>Tremellales</taxon>
        <taxon>Cryptococcaceae</taxon>
        <taxon>Kwoniella</taxon>
    </lineage>
</organism>
<evidence type="ECO:0000256" key="2">
    <source>
        <dbReference type="ARBA" id="ARBA00004718"/>
    </source>
</evidence>
<dbReference type="GO" id="GO:0004842">
    <property type="term" value="F:ubiquitin-protein transferase activity"/>
    <property type="evidence" value="ECO:0007669"/>
    <property type="project" value="InterPro"/>
</dbReference>
<dbReference type="Proteomes" id="UP001355207">
    <property type="component" value="Chromosome 4"/>
</dbReference>
<dbReference type="AlphaFoldDB" id="A0AAX4JTU1"/>
<feature type="compositionally biased region" description="Basic and acidic residues" evidence="11">
    <location>
        <begin position="288"/>
        <end position="302"/>
    </location>
</feature>
<evidence type="ECO:0000256" key="11">
    <source>
        <dbReference type="SAM" id="MobiDB-lite"/>
    </source>
</evidence>
<dbReference type="RefSeq" id="XP_066075540.1">
    <property type="nucleotide sequence ID" value="XM_066219443.1"/>
</dbReference>
<feature type="domain" description="SP-RING-type" evidence="12">
    <location>
        <begin position="210"/>
        <end position="295"/>
    </location>
</feature>
<evidence type="ECO:0000313" key="14">
    <source>
        <dbReference type="Proteomes" id="UP001355207"/>
    </source>
</evidence>
<dbReference type="GO" id="GO:0016925">
    <property type="term" value="P:protein sumoylation"/>
    <property type="evidence" value="ECO:0007669"/>
    <property type="project" value="TreeGrafter"/>
</dbReference>
<comment type="similarity">
    <text evidence="3">Belongs to the NSE2 family.</text>
</comment>
<name>A0AAX4JTU1_9TREE</name>
<keyword evidence="4" id="KW-0808">Transferase</keyword>
<reference evidence="13 14" key="1">
    <citation type="submission" date="2024-01" db="EMBL/GenBank/DDBJ databases">
        <title>Comparative genomics of Cryptococcus and Kwoniella reveals pathogenesis evolution and contrasting modes of karyotype evolution via chromosome fusion or intercentromeric recombination.</title>
        <authorList>
            <person name="Coelho M.A."/>
            <person name="David-Palma M."/>
            <person name="Shea T."/>
            <person name="Bowers K."/>
            <person name="McGinley-Smith S."/>
            <person name="Mohammad A.W."/>
            <person name="Gnirke A."/>
            <person name="Yurkov A.M."/>
            <person name="Nowrousian M."/>
            <person name="Sun S."/>
            <person name="Cuomo C.A."/>
            <person name="Heitman J."/>
        </authorList>
    </citation>
    <scope>NUCLEOTIDE SEQUENCE [LARGE SCALE GENOMIC DNA]</scope>
    <source>
        <strain evidence="13 14">CBS 6074</strain>
    </source>
</reference>
<feature type="region of interest" description="Disordered" evidence="11">
    <location>
        <begin position="267"/>
        <end position="320"/>
    </location>
</feature>
<dbReference type="PROSITE" id="PS51044">
    <property type="entry name" value="ZF_SP_RING"/>
    <property type="match status" value="1"/>
</dbReference>
<evidence type="ECO:0000259" key="12">
    <source>
        <dbReference type="PROSITE" id="PS51044"/>
    </source>
</evidence>
<evidence type="ECO:0000256" key="7">
    <source>
        <dbReference type="ARBA" id="ARBA00022786"/>
    </source>
</evidence>
<dbReference type="GO" id="GO:0005634">
    <property type="term" value="C:nucleus"/>
    <property type="evidence" value="ECO:0007669"/>
    <property type="project" value="UniProtKB-SubCell"/>
</dbReference>
<feature type="region of interest" description="Disordered" evidence="11">
    <location>
        <begin position="1"/>
        <end position="40"/>
    </location>
</feature>
<keyword evidence="14" id="KW-1185">Reference proteome</keyword>
<keyword evidence="7" id="KW-0833">Ubl conjugation pathway</keyword>
<dbReference type="GO" id="GO:0016567">
    <property type="term" value="P:protein ubiquitination"/>
    <property type="evidence" value="ECO:0007669"/>
    <property type="project" value="InterPro"/>
</dbReference>
<dbReference type="PANTHER" id="PTHR21330:SF1">
    <property type="entry name" value="E3 SUMO-PROTEIN LIGASE NSE2"/>
    <property type="match status" value="1"/>
</dbReference>
<keyword evidence="6 10" id="KW-0863">Zinc-finger</keyword>
<accession>A0AAX4JTU1</accession>
<dbReference type="PANTHER" id="PTHR21330">
    <property type="entry name" value="E3 SUMO-PROTEIN LIGASE NSE2"/>
    <property type="match status" value="1"/>
</dbReference>
<keyword evidence="9" id="KW-0539">Nucleus</keyword>
<comment type="pathway">
    <text evidence="2">Protein modification; protein sumoylation.</text>
</comment>
<keyword evidence="5" id="KW-0479">Metal-binding</keyword>
<evidence type="ECO:0000256" key="10">
    <source>
        <dbReference type="PROSITE-ProRule" id="PRU00452"/>
    </source>
</evidence>
<dbReference type="InterPro" id="IPR003613">
    <property type="entry name" value="Ubox_domain"/>
</dbReference>
<evidence type="ECO:0000256" key="4">
    <source>
        <dbReference type="ARBA" id="ARBA00022679"/>
    </source>
</evidence>
<feature type="compositionally biased region" description="Acidic residues" evidence="11">
    <location>
        <begin position="303"/>
        <end position="320"/>
    </location>
</feature>
<dbReference type="Pfam" id="PF11789">
    <property type="entry name" value="zf-Nse"/>
    <property type="match status" value="1"/>
</dbReference>
<keyword evidence="8" id="KW-0862">Zinc</keyword>
<dbReference type="EMBL" id="CP144101">
    <property type="protein sequence ID" value="WWC88777.1"/>
    <property type="molecule type" value="Genomic_DNA"/>
</dbReference>
<dbReference type="GeneID" id="91094360"/>
<dbReference type="CDD" id="cd16651">
    <property type="entry name" value="SPL-RING_NSE2"/>
    <property type="match status" value="1"/>
</dbReference>
<sequence>MPIRVLSPASPEAGPSRRRLPPSASVQLGQGDNDIDDDDDDIVEEEEGWTKETFVNRSLSKNDPAIIPQLRQVVDKLKEAIGRIEEGLDVAKETAMALEDSKQDEPSITEVENTFFRALNQRELLKIKIEVLEEMSTRLRGNEEFGNIEKSFAELADPREKAYMAKSQRAKYKNSKEYVDFRQALWEINHETACPPVSQWLEKGDDDVSDDDDFDMGGQTQNYRCPITLMLYKEATTSTKCGHNYSKAAIEDLIESTRKAKRQSKCPVTGCSVPLSKADLKPNPSLQKRADDFERRQQRREDEREDGDDTIAIEEDDDYE</sequence>
<evidence type="ECO:0000256" key="6">
    <source>
        <dbReference type="ARBA" id="ARBA00022771"/>
    </source>
</evidence>
<evidence type="ECO:0000256" key="9">
    <source>
        <dbReference type="ARBA" id="ARBA00023242"/>
    </source>
</evidence>
<dbReference type="GO" id="GO:0008270">
    <property type="term" value="F:zinc ion binding"/>
    <property type="evidence" value="ECO:0007669"/>
    <property type="project" value="UniProtKB-KW"/>
</dbReference>
<dbReference type="InterPro" id="IPR013083">
    <property type="entry name" value="Znf_RING/FYVE/PHD"/>
</dbReference>
<evidence type="ECO:0000256" key="1">
    <source>
        <dbReference type="ARBA" id="ARBA00004123"/>
    </source>
</evidence>
<dbReference type="SMART" id="SM00504">
    <property type="entry name" value="Ubox"/>
    <property type="match status" value="1"/>
</dbReference>
<evidence type="ECO:0000256" key="8">
    <source>
        <dbReference type="ARBA" id="ARBA00022833"/>
    </source>
</evidence>
<evidence type="ECO:0000256" key="5">
    <source>
        <dbReference type="ARBA" id="ARBA00022723"/>
    </source>
</evidence>
<dbReference type="Gene3D" id="3.30.40.10">
    <property type="entry name" value="Zinc/RING finger domain, C3HC4 (zinc finger)"/>
    <property type="match status" value="1"/>
</dbReference>